<dbReference type="PANTHER" id="PTHR47765:SF2">
    <property type="entry name" value="EXONUCLEASE MUT-7 HOMOLOG"/>
    <property type="match status" value="1"/>
</dbReference>
<name>A0A9P1G6V6_9DINO</name>
<dbReference type="EMBL" id="CAMXCT020003223">
    <property type="protein sequence ID" value="CAL1156504.1"/>
    <property type="molecule type" value="Genomic_DNA"/>
</dbReference>
<evidence type="ECO:0000256" key="4">
    <source>
        <dbReference type="SAM" id="Coils"/>
    </source>
</evidence>
<dbReference type="InterPro" id="IPR012340">
    <property type="entry name" value="NA-bd_OB-fold"/>
</dbReference>
<dbReference type="InterPro" id="IPR036397">
    <property type="entry name" value="RNaseH_sf"/>
</dbReference>
<gene>
    <name evidence="7" type="ORF">C1SCF055_LOCUS29022</name>
</gene>
<dbReference type="Gene3D" id="3.30.420.10">
    <property type="entry name" value="Ribonuclease H-like superfamily/Ribonuclease H"/>
    <property type="match status" value="1"/>
</dbReference>
<dbReference type="GO" id="GO:0008408">
    <property type="term" value="F:3'-5' exonuclease activity"/>
    <property type="evidence" value="ECO:0007669"/>
    <property type="project" value="InterPro"/>
</dbReference>
<dbReference type="AlphaFoldDB" id="A0A9P1G6V6"/>
<feature type="coiled-coil region" evidence="4">
    <location>
        <begin position="946"/>
        <end position="980"/>
    </location>
</feature>
<sequence length="1049" mass="116663">MADEWDVSLRHYRLLSRYPGYALQVLRCAEIRRERHLRPRAASFSEDKDRPTKAAALNAWRAFASTLVLASLLNDSTLDEETYWTVRASGQTFREGVACLRRLMALRECPISSDWDLGRFKRITYDVLCQNTSARAERRRENRGGALLLHAGTPSQASRRAPMAGMAFADCIGPDPGHFHRRPLYPNQKCLVVLARCGALSCQDIPGGEEAVLAHLRRLFRRTRRYHDIQGVELALLDHFQLDLSQMESEAKELAQVLLSEIGNVDNVDYQEFGAQLQLLVALLRRKACDWWQLSLEQLSAMHGVLKLSRRPQLHVEFDAWAHPWKLSREEVMNCIQKCTIKGTSYAQILCSLEHWQLTSCQLGPLVALHCAVAWLKTRQGFGKAVALFDHLELWRWEEHLLTFEWEALQSLQRLVRCDRRALDLALASLAASARLAMAPRAWAWAAKALTNGTKGPMHWPAWVKLMETPPEKGYLLSLSVPWKVVKSKDELETSMKVLSSASTIAMDAEWVPETKGVAILPLATWEEVHIWDLQELGPLVLPHLRELLAAESVRKLGFCFSSSDWPRLSSLGPLELRRLVDLRLSQPEGGLRALVRKTLGRRLDKAEQRSDWSRRPLLESQLQYAALDAHCLLQILRALKLTEQQLQMMEVQLSNLQEIHLEALPDGLQLPHIELRVGQVQQVQRISTSRHLTCCHINLGSTAKQLIQGGEFLVENQRVLVICNVFPREIHGHRSEAGLLVARNGKGKAAARPPEAAPLGEAVDGERTYPTIDTSALDNPWIRVAKRLSTGKGVVLLDGKPLICAAWHERQVPLHMNVGLVRLATSIALTVGSSINGDRGNWWIPRVVGSDSLKMLLRELSAQCVEAAADRVVAFATGEESSSLAFDASLSELRTEVAAVWDAIAELAEIVGDAAPHGAVRYSQSSSLGPAGDLLQAASLAKEKAETCQGDLRRVEAAVQELNSRMNGCERRLREAGNKEDLFATFDVSSFKVPPQEPEPKPAADVAPSRLARAFGDLPAVPMKGRPSDASSSHATVSDAGEARGETT</sequence>
<dbReference type="InterPro" id="IPR002562">
    <property type="entry name" value="3'-5'_exonuclease_dom"/>
</dbReference>
<evidence type="ECO:0000259" key="6">
    <source>
        <dbReference type="PROSITE" id="PS50886"/>
    </source>
</evidence>
<evidence type="ECO:0000256" key="2">
    <source>
        <dbReference type="ARBA" id="ARBA00022884"/>
    </source>
</evidence>
<dbReference type="Gene3D" id="2.40.50.140">
    <property type="entry name" value="Nucleic acid-binding proteins"/>
    <property type="match status" value="1"/>
</dbReference>
<evidence type="ECO:0000313" key="9">
    <source>
        <dbReference type="Proteomes" id="UP001152797"/>
    </source>
</evidence>
<dbReference type="PANTHER" id="PTHR47765">
    <property type="entry name" value="3'-5' EXONUCLEASE DOMAIN-CONTAINING PROTEIN"/>
    <property type="match status" value="1"/>
</dbReference>
<evidence type="ECO:0000256" key="3">
    <source>
        <dbReference type="PROSITE-ProRule" id="PRU00209"/>
    </source>
</evidence>
<dbReference type="SUPFAM" id="SSF50249">
    <property type="entry name" value="Nucleic acid-binding proteins"/>
    <property type="match status" value="1"/>
</dbReference>
<dbReference type="GO" id="GO:0006139">
    <property type="term" value="P:nucleobase-containing compound metabolic process"/>
    <property type="evidence" value="ECO:0007669"/>
    <property type="project" value="InterPro"/>
</dbReference>
<accession>A0A9P1G6V6</accession>
<dbReference type="EMBL" id="CAMXCT010003223">
    <property type="protein sequence ID" value="CAI4003129.1"/>
    <property type="molecule type" value="Genomic_DNA"/>
</dbReference>
<dbReference type="Pfam" id="PF01588">
    <property type="entry name" value="tRNA_bind"/>
    <property type="match status" value="1"/>
</dbReference>
<keyword evidence="2 3" id="KW-0694">RNA-binding</keyword>
<feature type="domain" description="TRNA-binding" evidence="6">
    <location>
        <begin position="670"/>
        <end position="765"/>
    </location>
</feature>
<organism evidence="7">
    <name type="scientific">Cladocopium goreaui</name>
    <dbReference type="NCBI Taxonomy" id="2562237"/>
    <lineage>
        <taxon>Eukaryota</taxon>
        <taxon>Sar</taxon>
        <taxon>Alveolata</taxon>
        <taxon>Dinophyceae</taxon>
        <taxon>Suessiales</taxon>
        <taxon>Symbiodiniaceae</taxon>
        <taxon>Cladocopium</taxon>
    </lineage>
</organism>
<keyword evidence="9" id="KW-1185">Reference proteome</keyword>
<comment type="caution">
    <text evidence="7">The sequence shown here is derived from an EMBL/GenBank/DDBJ whole genome shotgun (WGS) entry which is preliminary data.</text>
</comment>
<feature type="region of interest" description="Disordered" evidence="5">
    <location>
        <begin position="992"/>
        <end position="1049"/>
    </location>
</feature>
<evidence type="ECO:0000256" key="5">
    <source>
        <dbReference type="SAM" id="MobiDB-lite"/>
    </source>
</evidence>
<dbReference type="InterPro" id="IPR002547">
    <property type="entry name" value="tRNA-bd_dom"/>
</dbReference>
<dbReference type="Proteomes" id="UP001152797">
    <property type="component" value="Unassembled WGS sequence"/>
</dbReference>
<keyword evidence="4" id="KW-0175">Coiled coil</keyword>
<dbReference type="InterPro" id="IPR012337">
    <property type="entry name" value="RNaseH-like_sf"/>
</dbReference>
<dbReference type="PROSITE" id="PS50886">
    <property type="entry name" value="TRBD"/>
    <property type="match status" value="1"/>
</dbReference>
<dbReference type="OrthoDB" id="10261556at2759"/>
<reference evidence="8 9" key="2">
    <citation type="submission" date="2024-05" db="EMBL/GenBank/DDBJ databases">
        <authorList>
            <person name="Chen Y."/>
            <person name="Shah S."/>
            <person name="Dougan E. K."/>
            <person name="Thang M."/>
            <person name="Chan C."/>
        </authorList>
    </citation>
    <scope>NUCLEOTIDE SEQUENCE [LARGE SCALE GENOMIC DNA]</scope>
</reference>
<keyword evidence="1 3" id="KW-0820">tRNA-binding</keyword>
<dbReference type="Pfam" id="PF01612">
    <property type="entry name" value="DNA_pol_A_exo1"/>
    <property type="match status" value="1"/>
</dbReference>
<dbReference type="GO" id="GO:0000049">
    <property type="term" value="F:tRNA binding"/>
    <property type="evidence" value="ECO:0007669"/>
    <property type="project" value="UniProtKB-UniRule"/>
</dbReference>
<dbReference type="InterPro" id="IPR052408">
    <property type="entry name" value="Exonuclease_MUT-7-like"/>
</dbReference>
<evidence type="ECO:0000313" key="8">
    <source>
        <dbReference type="EMBL" id="CAL4790441.1"/>
    </source>
</evidence>
<proteinExistence type="predicted"/>
<dbReference type="EMBL" id="CAMXCT030003223">
    <property type="protein sequence ID" value="CAL4790441.1"/>
    <property type="molecule type" value="Genomic_DNA"/>
</dbReference>
<protein>
    <recommendedName>
        <fullName evidence="6">tRNA-binding domain-containing protein</fullName>
    </recommendedName>
</protein>
<reference evidence="7" key="1">
    <citation type="submission" date="2022-10" db="EMBL/GenBank/DDBJ databases">
        <authorList>
            <person name="Chen Y."/>
            <person name="Dougan E. K."/>
            <person name="Chan C."/>
            <person name="Rhodes N."/>
            <person name="Thang M."/>
        </authorList>
    </citation>
    <scope>NUCLEOTIDE SEQUENCE</scope>
</reference>
<evidence type="ECO:0000313" key="7">
    <source>
        <dbReference type="EMBL" id="CAI4003129.1"/>
    </source>
</evidence>
<dbReference type="SUPFAM" id="SSF53098">
    <property type="entry name" value="Ribonuclease H-like"/>
    <property type="match status" value="1"/>
</dbReference>
<evidence type="ECO:0000256" key="1">
    <source>
        <dbReference type="ARBA" id="ARBA00022555"/>
    </source>
</evidence>
<dbReference type="SMART" id="SM00474">
    <property type="entry name" value="35EXOc"/>
    <property type="match status" value="1"/>
</dbReference>